<dbReference type="HOGENOM" id="CLU_3231557_0_0_9"/>
<name>C0D366_9FIRM</name>
<proteinExistence type="predicted"/>
<comment type="caution">
    <text evidence="1">The sequence shown here is derived from an EMBL/GenBank/DDBJ whole genome shotgun (WGS) entry which is preliminary data.</text>
</comment>
<gene>
    <name evidence="1" type="ORF">CLOSTASPAR_03707</name>
</gene>
<dbReference type="AlphaFoldDB" id="C0D366"/>
<organism evidence="1 2">
    <name type="scientific">[Clostridium] asparagiforme DSM 15981</name>
    <dbReference type="NCBI Taxonomy" id="518636"/>
    <lineage>
        <taxon>Bacteria</taxon>
        <taxon>Bacillati</taxon>
        <taxon>Bacillota</taxon>
        <taxon>Clostridia</taxon>
        <taxon>Lachnospirales</taxon>
        <taxon>Lachnospiraceae</taxon>
        <taxon>Enterocloster</taxon>
    </lineage>
</organism>
<reference evidence="1 2" key="2">
    <citation type="submission" date="2009-02" db="EMBL/GenBank/DDBJ databases">
        <title>Draft genome sequence of Clostridium asparagiforme (DSM 15981).</title>
        <authorList>
            <person name="Sudarsanam P."/>
            <person name="Ley R."/>
            <person name="Guruge J."/>
            <person name="Turnbaugh P.J."/>
            <person name="Mahowald M."/>
            <person name="Liep D."/>
            <person name="Gordon J."/>
        </authorList>
    </citation>
    <scope>NUCLEOTIDE SEQUENCE [LARGE SCALE GENOMIC DNA]</scope>
    <source>
        <strain evidence="1 2">DSM 15981</strain>
    </source>
</reference>
<dbReference type="Proteomes" id="UP000004756">
    <property type="component" value="Unassembled WGS sequence"/>
</dbReference>
<dbReference type="EMBL" id="ACCJ01000290">
    <property type="protein sequence ID" value="EEG54218.1"/>
    <property type="molecule type" value="Genomic_DNA"/>
</dbReference>
<accession>C0D366</accession>
<evidence type="ECO:0000313" key="2">
    <source>
        <dbReference type="Proteomes" id="UP000004756"/>
    </source>
</evidence>
<evidence type="ECO:0000313" key="1">
    <source>
        <dbReference type="EMBL" id="EEG54218.1"/>
    </source>
</evidence>
<sequence length="43" mass="5328">MRESCYIIKFRLQFGRQSAWPRIKRRDSGNPERRIQFREVRCG</sequence>
<protein>
    <submittedName>
        <fullName evidence="1">Uncharacterized protein</fullName>
    </submittedName>
</protein>
<keyword evidence="2" id="KW-1185">Reference proteome</keyword>
<reference evidence="1 2" key="1">
    <citation type="submission" date="2009-01" db="EMBL/GenBank/DDBJ databases">
        <authorList>
            <person name="Fulton L."/>
            <person name="Clifton S."/>
            <person name="Fulton B."/>
            <person name="Xu J."/>
            <person name="Minx P."/>
            <person name="Pepin K.H."/>
            <person name="Johnson M."/>
            <person name="Bhonagiri V."/>
            <person name="Nash W.E."/>
            <person name="Mardis E.R."/>
            <person name="Wilson R.K."/>
        </authorList>
    </citation>
    <scope>NUCLEOTIDE SEQUENCE [LARGE SCALE GENOMIC DNA]</scope>
    <source>
        <strain evidence="1 2">DSM 15981</strain>
    </source>
</reference>